<reference evidence="2 3" key="1">
    <citation type="journal article" date="2016" name="Nat. Commun.">
        <title>Thousands of microbial genomes shed light on interconnected biogeochemical processes in an aquifer system.</title>
        <authorList>
            <person name="Anantharaman K."/>
            <person name="Brown C.T."/>
            <person name="Hug L.A."/>
            <person name="Sharon I."/>
            <person name="Castelle C.J."/>
            <person name="Probst A.J."/>
            <person name="Thomas B.C."/>
            <person name="Singh A."/>
            <person name="Wilkins M.J."/>
            <person name="Karaoz U."/>
            <person name="Brodie E.L."/>
            <person name="Williams K.H."/>
            <person name="Hubbard S.S."/>
            <person name="Banfield J.F."/>
        </authorList>
    </citation>
    <scope>NUCLEOTIDE SEQUENCE [LARGE SCALE GENOMIC DNA]</scope>
</reference>
<dbReference type="Gene3D" id="3.40.1400.10">
    <property type="entry name" value="Sugar-phosphate isomerase, RpiB/LacA/LacB"/>
    <property type="match status" value="1"/>
</dbReference>
<dbReference type="STRING" id="1798652.A3A43_03260"/>
<sequence length="149" mass="15993">MVIYFGADHRGFNLKETLKGLLQSEGHQVVDMGNSSYDPSDDYPDFGAAVAGKVSGDPAGSRGVLICGSGVGMDVVANKFPRVRATLGVSLDQVSSARHDDDVNVLVIPADFVAEADAKKMAQVFLATPFAGDERYRRRIAKISKMENE</sequence>
<dbReference type="InterPro" id="IPR003500">
    <property type="entry name" value="RpiB_LacA_LacB"/>
</dbReference>
<proteinExistence type="inferred from homology"/>
<accession>A0A1G2CKA7</accession>
<dbReference type="NCBIfam" id="NF004051">
    <property type="entry name" value="PRK05571.1"/>
    <property type="match status" value="1"/>
</dbReference>
<comment type="caution">
    <text evidence="2">The sequence shown here is derived from an EMBL/GenBank/DDBJ whole genome shotgun (WGS) entry which is preliminary data.</text>
</comment>
<dbReference type="PIRSF" id="PIRSF005384">
    <property type="entry name" value="RpiB_LacA_B"/>
    <property type="match status" value="1"/>
</dbReference>
<dbReference type="EMBL" id="MHLC01000002">
    <property type="protein sequence ID" value="OGZ01843.1"/>
    <property type="molecule type" value="Genomic_DNA"/>
</dbReference>
<evidence type="ECO:0000313" key="3">
    <source>
        <dbReference type="Proteomes" id="UP000178495"/>
    </source>
</evidence>
<dbReference type="Proteomes" id="UP000178495">
    <property type="component" value="Unassembled WGS sequence"/>
</dbReference>
<evidence type="ECO:0000256" key="1">
    <source>
        <dbReference type="ARBA" id="ARBA00008754"/>
    </source>
</evidence>
<gene>
    <name evidence="2" type="ORF">A3A43_03260</name>
</gene>
<comment type="similarity">
    <text evidence="1">Belongs to the LacAB/RpiB family.</text>
</comment>
<dbReference type="GO" id="GO:0019316">
    <property type="term" value="P:D-allose catabolic process"/>
    <property type="evidence" value="ECO:0007669"/>
    <property type="project" value="TreeGrafter"/>
</dbReference>
<dbReference type="NCBIfam" id="TIGR00689">
    <property type="entry name" value="rpiB_lacA_lacB"/>
    <property type="match status" value="1"/>
</dbReference>
<dbReference type="AlphaFoldDB" id="A0A1G2CKA7"/>
<organism evidence="2 3">
    <name type="scientific">Candidatus Liptonbacteria bacterium RIFCSPLOWO2_01_FULL_56_20</name>
    <dbReference type="NCBI Taxonomy" id="1798652"/>
    <lineage>
        <taxon>Bacteria</taxon>
        <taxon>Candidatus Liptoniibacteriota</taxon>
    </lineage>
</organism>
<dbReference type="GO" id="GO:0009052">
    <property type="term" value="P:pentose-phosphate shunt, non-oxidative branch"/>
    <property type="evidence" value="ECO:0007669"/>
    <property type="project" value="TreeGrafter"/>
</dbReference>
<name>A0A1G2CKA7_9BACT</name>
<dbReference type="InterPro" id="IPR036569">
    <property type="entry name" value="RpiB_LacA_LacB_sf"/>
</dbReference>
<protein>
    <recommendedName>
        <fullName evidence="4">Ribose-5-phosphate isomerase</fullName>
    </recommendedName>
</protein>
<evidence type="ECO:0008006" key="4">
    <source>
        <dbReference type="Google" id="ProtNLM"/>
    </source>
</evidence>
<dbReference type="PANTHER" id="PTHR30345:SF0">
    <property type="entry name" value="DNA DAMAGE-REPAIR_TOLERATION PROTEIN DRT102"/>
    <property type="match status" value="1"/>
</dbReference>
<dbReference type="PANTHER" id="PTHR30345">
    <property type="entry name" value="RIBOSE-5-PHOSPHATE ISOMERASE B"/>
    <property type="match status" value="1"/>
</dbReference>
<dbReference type="SUPFAM" id="SSF89623">
    <property type="entry name" value="Ribose/Galactose isomerase RpiB/AlsB"/>
    <property type="match status" value="1"/>
</dbReference>
<evidence type="ECO:0000313" key="2">
    <source>
        <dbReference type="EMBL" id="OGZ01843.1"/>
    </source>
</evidence>
<dbReference type="GO" id="GO:0004751">
    <property type="term" value="F:ribose-5-phosphate isomerase activity"/>
    <property type="evidence" value="ECO:0007669"/>
    <property type="project" value="TreeGrafter"/>
</dbReference>
<dbReference type="Pfam" id="PF02502">
    <property type="entry name" value="LacAB_rpiB"/>
    <property type="match status" value="1"/>
</dbReference>